<comment type="catalytic activity">
    <reaction evidence="8">
        <text>L-seryl-[protein] + ATP = O-phospho-L-seryl-[protein] + ADP + H(+)</text>
        <dbReference type="Rhea" id="RHEA:17989"/>
        <dbReference type="Rhea" id="RHEA-COMP:9863"/>
        <dbReference type="Rhea" id="RHEA-COMP:11604"/>
        <dbReference type="ChEBI" id="CHEBI:15378"/>
        <dbReference type="ChEBI" id="CHEBI:29999"/>
        <dbReference type="ChEBI" id="CHEBI:30616"/>
        <dbReference type="ChEBI" id="CHEBI:83421"/>
        <dbReference type="ChEBI" id="CHEBI:456216"/>
        <dbReference type="EC" id="2.7.11.11"/>
    </reaction>
</comment>
<dbReference type="Proteomes" id="UP000814176">
    <property type="component" value="Unassembled WGS sequence"/>
</dbReference>
<evidence type="ECO:0000256" key="8">
    <source>
        <dbReference type="ARBA" id="ARBA00047454"/>
    </source>
</evidence>
<keyword evidence="11" id="KW-1185">Reference proteome</keyword>
<dbReference type="EMBL" id="JADCUA010000020">
    <property type="protein sequence ID" value="KAH9832970.1"/>
    <property type="molecule type" value="Genomic_DNA"/>
</dbReference>
<evidence type="ECO:0000256" key="7">
    <source>
        <dbReference type="ARBA" id="ARBA00047292"/>
    </source>
</evidence>
<dbReference type="PANTHER" id="PTHR24353">
    <property type="entry name" value="CYCLIC NUCLEOTIDE-DEPENDENT PROTEIN KINASE"/>
    <property type="match status" value="1"/>
</dbReference>
<dbReference type="RefSeq" id="XP_047775736.1">
    <property type="nucleotide sequence ID" value="XM_047920919.1"/>
</dbReference>
<dbReference type="PROSITE" id="PS50011">
    <property type="entry name" value="PROTEIN_KINASE_DOM"/>
    <property type="match status" value="1"/>
</dbReference>
<dbReference type="SUPFAM" id="SSF56112">
    <property type="entry name" value="Protein kinase-like (PK-like)"/>
    <property type="match status" value="1"/>
</dbReference>
<dbReference type="Gene3D" id="1.10.510.10">
    <property type="entry name" value="Transferase(Phosphotransferase) domain 1"/>
    <property type="match status" value="1"/>
</dbReference>
<reference evidence="10 11" key="1">
    <citation type="journal article" date="2021" name="Environ. Microbiol.">
        <title>Gene family expansions and transcriptome signatures uncover fungal adaptations to wood decay.</title>
        <authorList>
            <person name="Hage H."/>
            <person name="Miyauchi S."/>
            <person name="Viragh M."/>
            <person name="Drula E."/>
            <person name="Min B."/>
            <person name="Chaduli D."/>
            <person name="Navarro D."/>
            <person name="Favel A."/>
            <person name="Norest M."/>
            <person name="Lesage-Meessen L."/>
            <person name="Balint B."/>
            <person name="Merenyi Z."/>
            <person name="de Eugenio L."/>
            <person name="Morin E."/>
            <person name="Martinez A.T."/>
            <person name="Baldrian P."/>
            <person name="Stursova M."/>
            <person name="Martinez M.J."/>
            <person name="Novotny C."/>
            <person name="Magnuson J.K."/>
            <person name="Spatafora J.W."/>
            <person name="Maurice S."/>
            <person name="Pangilinan J."/>
            <person name="Andreopoulos W."/>
            <person name="LaButti K."/>
            <person name="Hundley H."/>
            <person name="Na H."/>
            <person name="Kuo A."/>
            <person name="Barry K."/>
            <person name="Lipzen A."/>
            <person name="Henrissat B."/>
            <person name="Riley R."/>
            <person name="Ahrendt S."/>
            <person name="Nagy L.G."/>
            <person name="Grigoriev I.V."/>
            <person name="Martin F."/>
            <person name="Rosso M.N."/>
        </authorList>
    </citation>
    <scope>NUCLEOTIDE SEQUENCE [LARGE SCALE GENOMIC DNA]</scope>
    <source>
        <strain evidence="10 11">CIRM-BRFM 1785</strain>
    </source>
</reference>
<dbReference type="SMART" id="SM00220">
    <property type="entry name" value="S_TKc"/>
    <property type="match status" value="1"/>
</dbReference>
<gene>
    <name evidence="10" type="ORF">C8Q71DRAFT_713549</name>
</gene>
<keyword evidence="5 10" id="KW-0418">Kinase</keyword>
<protein>
    <recommendedName>
        <fullName evidence="1">cAMP-dependent protein kinase</fullName>
        <ecNumber evidence="1">2.7.11.11</ecNumber>
    </recommendedName>
</protein>
<evidence type="ECO:0000256" key="1">
    <source>
        <dbReference type="ARBA" id="ARBA00012444"/>
    </source>
</evidence>
<evidence type="ECO:0000256" key="2">
    <source>
        <dbReference type="ARBA" id="ARBA00022527"/>
    </source>
</evidence>
<evidence type="ECO:0000256" key="3">
    <source>
        <dbReference type="ARBA" id="ARBA00022679"/>
    </source>
</evidence>
<keyword evidence="3" id="KW-0808">Transferase</keyword>
<dbReference type="PROSITE" id="PS00108">
    <property type="entry name" value="PROTEIN_KINASE_ST"/>
    <property type="match status" value="1"/>
</dbReference>
<keyword evidence="2" id="KW-0723">Serine/threonine-protein kinase</keyword>
<evidence type="ECO:0000256" key="6">
    <source>
        <dbReference type="ARBA" id="ARBA00022840"/>
    </source>
</evidence>
<dbReference type="Gene3D" id="3.30.200.20">
    <property type="entry name" value="Phosphorylase Kinase, domain 1"/>
    <property type="match status" value="1"/>
</dbReference>
<evidence type="ECO:0000256" key="4">
    <source>
        <dbReference type="ARBA" id="ARBA00022741"/>
    </source>
</evidence>
<proteinExistence type="predicted"/>
<feature type="domain" description="Protein kinase" evidence="9">
    <location>
        <begin position="1"/>
        <end position="239"/>
    </location>
</feature>
<evidence type="ECO:0000256" key="5">
    <source>
        <dbReference type="ARBA" id="ARBA00022777"/>
    </source>
</evidence>
<evidence type="ECO:0000259" key="9">
    <source>
        <dbReference type="PROSITE" id="PS50011"/>
    </source>
</evidence>
<comment type="caution">
    <text evidence="10">The sequence shown here is derived from an EMBL/GenBank/DDBJ whole genome shotgun (WGS) entry which is preliminary data.</text>
</comment>
<sequence>MQIRDAEREALTGLPWHPFVSGLVDTFHDHRNYYLLMELAPCQSFDAFLTKHGPLRSEDARFYFANLTLALEFLHTHGVIHRDLKPQNILMGADGYLMIGDFGVSAHITDGNNWKNVGTYPYTAPEFYGETYDTRVVPPILRMAGDWWAAAVILFQMVTLDWPFNEPSEELLYKRIMCSKPGEFWERDEFQDLYIDPELKDLVNMMLMRDVASRYGTIAVKAPGDKLARNDEVRIHPFMHGKVDWIRMNHRLVIVSSMPHVSTPCIN</sequence>
<dbReference type="GeneID" id="72001651"/>
<comment type="catalytic activity">
    <reaction evidence="7">
        <text>L-threonyl-[protein] + ATP = O-phospho-L-threonyl-[protein] + ADP + H(+)</text>
        <dbReference type="Rhea" id="RHEA:46608"/>
        <dbReference type="Rhea" id="RHEA-COMP:11060"/>
        <dbReference type="Rhea" id="RHEA-COMP:11605"/>
        <dbReference type="ChEBI" id="CHEBI:15378"/>
        <dbReference type="ChEBI" id="CHEBI:30013"/>
        <dbReference type="ChEBI" id="CHEBI:30616"/>
        <dbReference type="ChEBI" id="CHEBI:61977"/>
        <dbReference type="ChEBI" id="CHEBI:456216"/>
        <dbReference type="EC" id="2.7.11.11"/>
    </reaction>
</comment>
<keyword evidence="4" id="KW-0547">Nucleotide-binding</keyword>
<evidence type="ECO:0000313" key="11">
    <source>
        <dbReference type="Proteomes" id="UP000814176"/>
    </source>
</evidence>
<accession>A0ABQ8K6U6</accession>
<name>A0ABQ8K6U6_9APHY</name>
<evidence type="ECO:0000313" key="10">
    <source>
        <dbReference type="EMBL" id="KAH9832970.1"/>
    </source>
</evidence>
<keyword evidence="6" id="KW-0067">ATP-binding</keyword>
<dbReference type="InterPro" id="IPR011009">
    <property type="entry name" value="Kinase-like_dom_sf"/>
</dbReference>
<dbReference type="GO" id="GO:0016301">
    <property type="term" value="F:kinase activity"/>
    <property type="evidence" value="ECO:0007669"/>
    <property type="project" value="UniProtKB-KW"/>
</dbReference>
<organism evidence="10 11">
    <name type="scientific">Rhodofomes roseus</name>
    <dbReference type="NCBI Taxonomy" id="34475"/>
    <lineage>
        <taxon>Eukaryota</taxon>
        <taxon>Fungi</taxon>
        <taxon>Dikarya</taxon>
        <taxon>Basidiomycota</taxon>
        <taxon>Agaricomycotina</taxon>
        <taxon>Agaricomycetes</taxon>
        <taxon>Polyporales</taxon>
        <taxon>Rhodofomes</taxon>
    </lineage>
</organism>
<dbReference type="InterPro" id="IPR008271">
    <property type="entry name" value="Ser/Thr_kinase_AS"/>
</dbReference>
<dbReference type="Pfam" id="PF00069">
    <property type="entry name" value="Pkinase"/>
    <property type="match status" value="1"/>
</dbReference>
<dbReference type="EC" id="2.7.11.11" evidence="1"/>
<dbReference type="InterPro" id="IPR000719">
    <property type="entry name" value="Prot_kinase_dom"/>
</dbReference>